<proteinExistence type="predicted"/>
<name>A0A1K1SRS7_9PSEU</name>
<keyword evidence="1" id="KW-0560">Oxidoreductase</keyword>
<accession>A0A1K1SRS7</accession>
<dbReference type="GO" id="GO:0050660">
    <property type="term" value="F:flavin adenine dinucleotide binding"/>
    <property type="evidence" value="ECO:0007669"/>
    <property type="project" value="TreeGrafter"/>
</dbReference>
<dbReference type="EMBL" id="FPJG01000006">
    <property type="protein sequence ID" value="SFW87002.1"/>
    <property type="molecule type" value="Genomic_DNA"/>
</dbReference>
<gene>
    <name evidence="2" type="ORF">SAMN04489730_6562</name>
</gene>
<dbReference type="PRINTS" id="PR00368">
    <property type="entry name" value="FADPNR"/>
</dbReference>
<reference evidence="3" key="1">
    <citation type="submission" date="2016-11" db="EMBL/GenBank/DDBJ databases">
        <authorList>
            <person name="Varghese N."/>
            <person name="Submissions S."/>
        </authorList>
    </citation>
    <scope>NUCLEOTIDE SEQUENCE [LARGE SCALE GENOMIC DNA]</scope>
    <source>
        <strain evidence="3">DSM 44671</strain>
    </source>
</reference>
<dbReference type="SUPFAM" id="SSF51905">
    <property type="entry name" value="FAD/NAD(P)-binding domain"/>
    <property type="match status" value="2"/>
</dbReference>
<dbReference type="InterPro" id="IPR036188">
    <property type="entry name" value="FAD/NAD-bd_sf"/>
</dbReference>
<keyword evidence="3" id="KW-1185">Reference proteome</keyword>
<evidence type="ECO:0000256" key="1">
    <source>
        <dbReference type="ARBA" id="ARBA00023002"/>
    </source>
</evidence>
<dbReference type="InterPro" id="IPR050982">
    <property type="entry name" value="Auxin_biosynth/cation_transpt"/>
</dbReference>
<organism evidence="2 3">
    <name type="scientific">Amycolatopsis australiensis</name>
    <dbReference type="NCBI Taxonomy" id="546364"/>
    <lineage>
        <taxon>Bacteria</taxon>
        <taxon>Bacillati</taxon>
        <taxon>Actinomycetota</taxon>
        <taxon>Actinomycetes</taxon>
        <taxon>Pseudonocardiales</taxon>
        <taxon>Pseudonocardiaceae</taxon>
        <taxon>Amycolatopsis</taxon>
    </lineage>
</organism>
<dbReference type="Proteomes" id="UP000182740">
    <property type="component" value="Unassembled WGS sequence"/>
</dbReference>
<dbReference type="PANTHER" id="PTHR43539">
    <property type="entry name" value="FLAVIN-BINDING MONOOXYGENASE-LIKE PROTEIN (AFU_ORTHOLOGUE AFUA_4G09220)"/>
    <property type="match status" value="1"/>
</dbReference>
<dbReference type="STRING" id="546364.SAMN04489730_6562"/>
<evidence type="ECO:0000313" key="3">
    <source>
        <dbReference type="Proteomes" id="UP000182740"/>
    </source>
</evidence>
<dbReference type="Gene3D" id="3.50.50.60">
    <property type="entry name" value="FAD/NAD(P)-binding domain"/>
    <property type="match status" value="1"/>
</dbReference>
<sequence length="353" mass="38012">MNGHDVAVVGGGQAGLALGHELAAAGLDFVILDRGDTIGHVWRDRWTSLRLFTPARYAALPGLPFPAAPDSYPGKDQVADYLSAYATTFGLPVRTGTTVTELTREDNGFRLATSAGLLRARQVVAATGPFQTARIPSCAAGFAPQVLQQHSSGYRNPTVFHGRRVLVTGGGNSGFQIAAELAADVAVGAVTLAIGTHNVCVPQRILGRDIFWWQTRTGLVTAPAESRRGRWMRRGDGTVIGNSRRALRRRGIDFRPRLIEAYGSTAVFADGQATDVDAVVWATGFRRDHTWVGIPDALDGRELRQHKGVTPVPGLYTLGLPWQRTAGSALIGFVGDDAAQLTRHILTYRRKVL</sequence>
<dbReference type="Pfam" id="PF13738">
    <property type="entry name" value="Pyr_redox_3"/>
    <property type="match status" value="1"/>
</dbReference>
<dbReference type="GO" id="GO:0004497">
    <property type="term" value="F:monooxygenase activity"/>
    <property type="evidence" value="ECO:0007669"/>
    <property type="project" value="TreeGrafter"/>
</dbReference>
<dbReference type="RefSeq" id="WP_072479872.1">
    <property type="nucleotide sequence ID" value="NZ_FPJG01000006.1"/>
</dbReference>
<dbReference type="AlphaFoldDB" id="A0A1K1SRS7"/>
<protein>
    <submittedName>
        <fullName evidence="2">Putative flavoprotein involved in K+ transport</fullName>
    </submittedName>
</protein>
<evidence type="ECO:0000313" key="2">
    <source>
        <dbReference type="EMBL" id="SFW87002.1"/>
    </source>
</evidence>
<dbReference type="PRINTS" id="PR00469">
    <property type="entry name" value="PNDRDTASEII"/>
</dbReference>
<dbReference type="PANTHER" id="PTHR43539:SF78">
    <property type="entry name" value="FLAVIN-CONTAINING MONOOXYGENASE"/>
    <property type="match status" value="1"/>
</dbReference>
<dbReference type="OrthoDB" id="9808049at2"/>